<evidence type="ECO:0000313" key="2">
    <source>
        <dbReference type="EMBL" id="AOP46055.1"/>
    </source>
</evidence>
<dbReference type="Proteomes" id="UP000094094">
    <property type="component" value="Chromosome"/>
</dbReference>
<sequence>MIRVVTRARLAALQQDADGARERAREIQGAADRAYAGHLRTVYDLTADVEAAERAAEAARADAVMVREMLECTEAQLASARATVAEQAARIGALTRELDAMVGAVVLLHYGQLRSIHPDGAAAKRHASSFGADPDGWGTALSDRPASEVAWRISPLSNWAVADGGDAG</sequence>
<evidence type="ECO:0000256" key="1">
    <source>
        <dbReference type="SAM" id="Coils"/>
    </source>
</evidence>
<proteinExistence type="predicted"/>
<keyword evidence="3" id="KW-1185">Reference proteome</keyword>
<dbReference type="KEGG" id="slc:SL103_07205"/>
<reference evidence="2 3" key="1">
    <citation type="submission" date="2016-09" db="EMBL/GenBank/DDBJ databases">
        <title>Complete genome sequencing of Streptomyces lydicus 103 and metabolic pathways analysis of antibiotic biosynthesis.</title>
        <authorList>
            <person name="Jia N."/>
            <person name="Ding M.-Z."/>
            <person name="Gao F."/>
            <person name="Yuan Y.-J."/>
        </authorList>
    </citation>
    <scope>NUCLEOTIDE SEQUENCE [LARGE SCALE GENOMIC DNA]</scope>
    <source>
        <strain evidence="2 3">103</strain>
    </source>
</reference>
<dbReference type="RefSeq" id="WP_069567912.1">
    <property type="nucleotide sequence ID" value="NZ_CP017157.1"/>
</dbReference>
<dbReference type="OrthoDB" id="4313118at2"/>
<accession>A0A1D7VH16</accession>
<organism evidence="2 3">
    <name type="scientific">Streptomyces lydicus</name>
    <dbReference type="NCBI Taxonomy" id="47763"/>
    <lineage>
        <taxon>Bacteria</taxon>
        <taxon>Bacillati</taxon>
        <taxon>Actinomycetota</taxon>
        <taxon>Actinomycetes</taxon>
        <taxon>Kitasatosporales</taxon>
        <taxon>Streptomycetaceae</taxon>
        <taxon>Streptomyces</taxon>
    </lineage>
</organism>
<name>A0A1D7VH16_9ACTN</name>
<keyword evidence="1" id="KW-0175">Coiled coil</keyword>
<feature type="coiled-coil region" evidence="1">
    <location>
        <begin position="10"/>
        <end position="90"/>
    </location>
</feature>
<evidence type="ECO:0000313" key="3">
    <source>
        <dbReference type="Proteomes" id="UP000094094"/>
    </source>
</evidence>
<dbReference type="AlphaFoldDB" id="A0A1D7VH16"/>
<gene>
    <name evidence="2" type="ORF">SL103_07205</name>
</gene>
<dbReference type="EMBL" id="CP017157">
    <property type="protein sequence ID" value="AOP46055.1"/>
    <property type="molecule type" value="Genomic_DNA"/>
</dbReference>
<protein>
    <submittedName>
        <fullName evidence="2">Uncharacterized protein</fullName>
    </submittedName>
</protein>